<dbReference type="OrthoDB" id="2984at2759"/>
<dbReference type="EMBL" id="BFEA01000003">
    <property type="protein sequence ID" value="GBG59256.1"/>
    <property type="molecule type" value="Genomic_DNA"/>
</dbReference>
<comment type="caution">
    <text evidence="2">The sequence shown here is derived from an EMBL/GenBank/DDBJ whole genome shotgun (WGS) entry which is preliminary data.</text>
</comment>
<dbReference type="SUPFAM" id="SSF53335">
    <property type="entry name" value="S-adenosyl-L-methionine-dependent methyltransferases"/>
    <property type="match status" value="1"/>
</dbReference>
<feature type="region of interest" description="Disordered" evidence="1">
    <location>
        <begin position="378"/>
        <end position="554"/>
    </location>
</feature>
<dbReference type="Pfam" id="PF06962">
    <property type="entry name" value="rRNA_methylase"/>
    <property type="match status" value="1"/>
</dbReference>
<dbReference type="InterPro" id="IPR029063">
    <property type="entry name" value="SAM-dependent_MTases_sf"/>
</dbReference>
<feature type="compositionally biased region" description="Low complexity" evidence="1">
    <location>
        <begin position="395"/>
        <end position="447"/>
    </location>
</feature>
<feature type="compositionally biased region" description="Low complexity" evidence="1">
    <location>
        <begin position="378"/>
        <end position="387"/>
    </location>
</feature>
<protein>
    <submittedName>
        <fullName evidence="2">Uncharacterized protein</fullName>
    </submittedName>
</protein>
<dbReference type="Gramene" id="GBG59256">
    <property type="protein sequence ID" value="GBG59256"/>
    <property type="gene ID" value="CBR_g32272"/>
</dbReference>
<evidence type="ECO:0000313" key="3">
    <source>
        <dbReference type="Proteomes" id="UP000265515"/>
    </source>
</evidence>
<dbReference type="PANTHER" id="PTHR35276">
    <property type="entry name" value="S-ADENOSYL-L-METHIONINE-DEPENDENT METHYLTRANSFERASES SUPERFAMILY PROTEIN"/>
    <property type="match status" value="1"/>
</dbReference>
<reference evidence="2 3" key="1">
    <citation type="journal article" date="2018" name="Cell">
        <title>The Chara Genome: Secondary Complexity and Implications for Plant Terrestrialization.</title>
        <authorList>
            <person name="Nishiyama T."/>
            <person name="Sakayama H."/>
            <person name="Vries J.D."/>
            <person name="Buschmann H."/>
            <person name="Saint-Marcoux D."/>
            <person name="Ullrich K.K."/>
            <person name="Haas F.B."/>
            <person name="Vanderstraeten L."/>
            <person name="Becker D."/>
            <person name="Lang D."/>
            <person name="Vosolsobe S."/>
            <person name="Rombauts S."/>
            <person name="Wilhelmsson P.K.I."/>
            <person name="Janitza P."/>
            <person name="Kern R."/>
            <person name="Heyl A."/>
            <person name="Rumpler F."/>
            <person name="Villalobos L.I.A.C."/>
            <person name="Clay J.M."/>
            <person name="Skokan R."/>
            <person name="Toyoda A."/>
            <person name="Suzuki Y."/>
            <person name="Kagoshima H."/>
            <person name="Schijlen E."/>
            <person name="Tajeshwar N."/>
            <person name="Catarino B."/>
            <person name="Hetherington A.J."/>
            <person name="Saltykova A."/>
            <person name="Bonnot C."/>
            <person name="Breuninger H."/>
            <person name="Symeonidi A."/>
            <person name="Radhakrishnan G.V."/>
            <person name="Van Nieuwerburgh F."/>
            <person name="Deforce D."/>
            <person name="Chang C."/>
            <person name="Karol K.G."/>
            <person name="Hedrich R."/>
            <person name="Ulvskov P."/>
            <person name="Glockner G."/>
            <person name="Delwiche C.F."/>
            <person name="Petrasek J."/>
            <person name="Van de Peer Y."/>
            <person name="Friml J."/>
            <person name="Beilby M."/>
            <person name="Dolan L."/>
            <person name="Kohara Y."/>
            <person name="Sugano S."/>
            <person name="Fujiyama A."/>
            <person name="Delaux P.-M."/>
            <person name="Quint M."/>
            <person name="TheiBen G."/>
            <person name="Hagemann M."/>
            <person name="Harholt J."/>
            <person name="Dunand C."/>
            <person name="Zachgo S."/>
            <person name="Langdale J."/>
            <person name="Maumus F."/>
            <person name="Straeten D.V.D."/>
            <person name="Gould S.B."/>
            <person name="Rensing S.A."/>
        </authorList>
    </citation>
    <scope>NUCLEOTIDE SEQUENCE [LARGE SCALE GENOMIC DNA]</scope>
    <source>
        <strain evidence="2 3">S276</strain>
    </source>
</reference>
<dbReference type="Proteomes" id="UP000265515">
    <property type="component" value="Unassembled WGS sequence"/>
</dbReference>
<name>A0A388JN69_CHABU</name>
<feature type="compositionally biased region" description="Gly residues" evidence="1">
    <location>
        <begin position="271"/>
        <end position="280"/>
    </location>
</feature>
<sequence length="703" mass="74855">MASSRVTASNATVSRRHVCILDRSSSERREWMPRGPPALAVARSYDCPSASAMPHRSTCSIPSRWAWSSPHKHATCWLSHSSRRCWRWSHNSRWRSSSSLDTSSPHKSAWARSRWLRPAPSQTAVDCACYACVQMSVVGIPGHRCLIMNGGGQEGQLLRLLAGGRRSDDACSCATRVSHQLQLRDDGRRRHCLSHSSAELESFFRPWVVVRDSRKSLSSLRRRDECRFSFFSRNGGNGALCTGAHGYGAQELSRVEAMVTTRDSGRERGGEGGGGGGGGGRGDRGEEREGGKSRGEAEEGGKEGERDYAIHVSTPDADVDCLLLDLVTGSRKITAIAQTLWKRIARPGDIVVDCTCGNGFDTLFLAQLVVPPTFGLASGSHSDSGSGSVSGSGSGSLLSGPDSRSGSGSGSGSPSCSPSSSPTLSPSLLSDSCACPSGSGSQSQISSTKGDSDANAPRASDLPPPDSVDARHVSVVLQSTTSPKQKEKTTLGESYSRNSCSSSVTASSSGQGSSASVTASSSGQGSSWSSYGAENDDKKKKEGNGGIRHSRSSLEGGGGGHVYAFDIQLAAIENTSRLLRRELDGDRLSRVQLIRDCHSRISEYLPPNSVKLITFNLGYLPGSDKSIITTRGTTLTAIEESMKALAPRGVISIIAYVGHDGGMDEYEAICRLGEALPVEDWVFTHTNWGNRPTSPRCLLIYKR</sequence>
<dbReference type="InterPro" id="IPR010719">
    <property type="entry name" value="MnmM_MeTrfase"/>
</dbReference>
<evidence type="ECO:0000256" key="1">
    <source>
        <dbReference type="SAM" id="MobiDB-lite"/>
    </source>
</evidence>
<keyword evidence="3" id="KW-1185">Reference proteome</keyword>
<feature type="compositionally biased region" description="Low complexity" evidence="1">
    <location>
        <begin position="499"/>
        <end position="533"/>
    </location>
</feature>
<evidence type="ECO:0000313" key="2">
    <source>
        <dbReference type="EMBL" id="GBG59256.1"/>
    </source>
</evidence>
<accession>A0A388JN69</accession>
<dbReference type="PANTHER" id="PTHR35276:SF1">
    <property type="entry name" value="TRNA (MNM(5)S(2)U34)-METHYLTRANSFERASE, CHLOROPLASTIC"/>
    <property type="match status" value="1"/>
</dbReference>
<dbReference type="STRING" id="69332.A0A388JN69"/>
<dbReference type="AlphaFoldDB" id="A0A388JN69"/>
<dbReference type="Gene3D" id="3.40.50.150">
    <property type="entry name" value="Vaccinia Virus protein VP39"/>
    <property type="match status" value="2"/>
</dbReference>
<gene>
    <name evidence="2" type="ORF">CBR_g32272</name>
</gene>
<feature type="region of interest" description="Disordered" evidence="1">
    <location>
        <begin position="261"/>
        <end position="305"/>
    </location>
</feature>
<proteinExistence type="predicted"/>
<organism evidence="2 3">
    <name type="scientific">Chara braunii</name>
    <name type="common">Braun's stonewort</name>
    <dbReference type="NCBI Taxonomy" id="69332"/>
    <lineage>
        <taxon>Eukaryota</taxon>
        <taxon>Viridiplantae</taxon>
        <taxon>Streptophyta</taxon>
        <taxon>Charophyceae</taxon>
        <taxon>Charales</taxon>
        <taxon>Characeae</taxon>
        <taxon>Chara</taxon>
    </lineage>
</organism>
<feature type="compositionally biased region" description="Basic and acidic residues" evidence="1">
    <location>
        <begin position="281"/>
        <end position="305"/>
    </location>
</feature>